<proteinExistence type="predicted"/>
<accession>A0A2Y9U0K6</accession>
<sequence length="168" mass="19546">MAKFDCLCGYTISDSADYMSNMAHYIADQDYWDLLDTLEPAQAWEKNAHCLSEYCREIYQCPQCNNLIFFAKGKRSDFSPLSHNTGSLLSSRLGTQWKGMLRGHYRNNSGEVFWQTNLESGFKQDLTQAELEALYYRKFEQLNSQHILRDAFLDINGETVHQFSINNR</sequence>
<dbReference type="EMBL" id="CP029185">
    <property type="protein sequence ID" value="AWH89310.1"/>
    <property type="molecule type" value="Genomic_DNA"/>
</dbReference>
<keyword evidence="2" id="KW-1185">Reference proteome</keyword>
<name>A0A2Y9U0K6_9GAMM</name>
<reference evidence="1 2" key="1">
    <citation type="journal article" date="2019" name="Int. J. Syst. Evol. Microbiol.">
        <title>Limnobaculum parvum gen. nov., sp. nov., isolated from a freshwater lake.</title>
        <authorList>
            <person name="Baek C."/>
            <person name="Shin S.K."/>
            <person name="Yi H."/>
        </authorList>
    </citation>
    <scope>NUCLEOTIDE SEQUENCE [LARGE SCALE GENOMIC DNA]</scope>
    <source>
        <strain evidence="1 2">HYN0051</strain>
    </source>
</reference>
<evidence type="ECO:0000313" key="2">
    <source>
        <dbReference type="Proteomes" id="UP000244908"/>
    </source>
</evidence>
<dbReference type="AlphaFoldDB" id="A0A2Y9U0K6"/>
<dbReference type="OrthoDB" id="1821427at2"/>
<protein>
    <submittedName>
        <fullName evidence="1">Uncharacterized protein</fullName>
    </submittedName>
</protein>
<dbReference type="Proteomes" id="UP000244908">
    <property type="component" value="Chromosome"/>
</dbReference>
<dbReference type="KEGG" id="lpv:HYN51_12585"/>
<organism evidence="1 2">
    <name type="scientific">Limnobaculum parvum</name>
    <dbReference type="NCBI Taxonomy" id="2172103"/>
    <lineage>
        <taxon>Bacteria</taxon>
        <taxon>Pseudomonadati</taxon>
        <taxon>Pseudomonadota</taxon>
        <taxon>Gammaproteobacteria</taxon>
        <taxon>Enterobacterales</taxon>
        <taxon>Budviciaceae</taxon>
        <taxon>Limnobaculum</taxon>
    </lineage>
</organism>
<dbReference type="RefSeq" id="WP_108901360.1">
    <property type="nucleotide sequence ID" value="NZ_CP029185.2"/>
</dbReference>
<gene>
    <name evidence="1" type="ORF">HYN51_12585</name>
</gene>
<evidence type="ECO:0000313" key="1">
    <source>
        <dbReference type="EMBL" id="AWH89310.1"/>
    </source>
</evidence>